<protein>
    <recommendedName>
        <fullName evidence="5">Cytochrome c domain-containing protein</fullName>
    </recommendedName>
</protein>
<dbReference type="InterPro" id="IPR036280">
    <property type="entry name" value="Multihaem_cyt_sf"/>
</dbReference>
<dbReference type="SUPFAM" id="SSF48695">
    <property type="entry name" value="Multiheme cytochromes"/>
    <property type="match status" value="1"/>
</dbReference>
<feature type="domain" description="Cytochrome c" evidence="5">
    <location>
        <begin position="176"/>
        <end position="392"/>
    </location>
</feature>
<dbReference type="Proteomes" id="UP000178885">
    <property type="component" value="Unassembled WGS sequence"/>
</dbReference>
<gene>
    <name evidence="6" type="ORF">A2151_05340</name>
</gene>
<dbReference type="GO" id="GO:0046872">
    <property type="term" value="F:metal ion binding"/>
    <property type="evidence" value="ECO:0007669"/>
    <property type="project" value="UniProtKB-KW"/>
</dbReference>
<evidence type="ECO:0000259" key="5">
    <source>
        <dbReference type="PROSITE" id="PS51007"/>
    </source>
</evidence>
<dbReference type="EMBL" id="MFSU01000039">
    <property type="protein sequence ID" value="OGI48052.1"/>
    <property type="molecule type" value="Genomic_DNA"/>
</dbReference>
<dbReference type="InterPro" id="IPR008969">
    <property type="entry name" value="CarboxyPept-like_regulatory"/>
</dbReference>
<feature type="signal peptide" evidence="4">
    <location>
        <begin position="1"/>
        <end position="19"/>
    </location>
</feature>
<sequence>MIARTLLFLLLVLALPVWADAPITGFVVTSAGAAVGGALVRIQGTEVSARTDPSGRFVLPRGHRAGVTVTAWKQGYLNGGTTVAAGGELVINLKPLPDRDHEGYAFVSPEAPTFLQKLSIVFWKAAVLVTGNERLESHYAANCANCHADTTLPQWRKDAHSTAATNPIVLGMYNGTDNNGGRNVFPGYKLDFPNSAGNCAACHAPAQAHANPWGTDLNGIEGVARHGVFCDVCHKVEEVKLHPEGGYPGVLSLKFRRPPAGEQAFYGPFDDVIAGPDTYAPVFKSSRFCASCHSAKFWGVPIYSEYDEWLASPYAKDGKTCQSCHMAPDGKATHFVPPEKGGVRRDPKTVATHDNPGVRDREFLSRAIKMEFTAVRRGAAIEATVKLVNEKAGHHVPTGVPMRNLILLVAARDAAGHELNYLDKAVVPPWGGVGARGQGNYAGLPGKGFAKILADAAVSYPKFNPDRRAPTPHWRQARIESDNRIPAKGSDVSRYRFEAKPGGGCVTVSGRLIYRRAFKPWTDAKGWQLADTEMAAKEFTLCP</sequence>
<organism evidence="6 7">
    <name type="scientific">Candidatus Muproteobacteria bacterium RBG_16_65_34</name>
    <dbReference type="NCBI Taxonomy" id="1817760"/>
    <lineage>
        <taxon>Bacteria</taxon>
        <taxon>Pseudomonadati</taxon>
        <taxon>Pseudomonadota</taxon>
        <taxon>Candidatus Muproteobacteria</taxon>
    </lineage>
</organism>
<dbReference type="Gene3D" id="2.60.40.1120">
    <property type="entry name" value="Carboxypeptidase-like, regulatory domain"/>
    <property type="match status" value="1"/>
</dbReference>
<proteinExistence type="predicted"/>
<dbReference type="GO" id="GO:0009055">
    <property type="term" value="F:electron transfer activity"/>
    <property type="evidence" value="ECO:0007669"/>
    <property type="project" value="InterPro"/>
</dbReference>
<evidence type="ECO:0000256" key="1">
    <source>
        <dbReference type="ARBA" id="ARBA00022723"/>
    </source>
</evidence>
<dbReference type="SUPFAM" id="SSF49464">
    <property type="entry name" value="Carboxypeptidase regulatory domain-like"/>
    <property type="match status" value="1"/>
</dbReference>
<name>A0A1F6TSK7_9PROT</name>
<evidence type="ECO:0000256" key="4">
    <source>
        <dbReference type="SAM" id="SignalP"/>
    </source>
</evidence>
<keyword evidence="3" id="KW-0349">Heme</keyword>
<comment type="caution">
    <text evidence="6">The sequence shown here is derived from an EMBL/GenBank/DDBJ whole genome shotgun (WGS) entry which is preliminary data.</text>
</comment>
<keyword evidence="4" id="KW-0732">Signal</keyword>
<keyword evidence="1 3" id="KW-0479">Metal-binding</keyword>
<dbReference type="AlphaFoldDB" id="A0A1F6TSK7"/>
<evidence type="ECO:0000313" key="6">
    <source>
        <dbReference type="EMBL" id="OGI48052.1"/>
    </source>
</evidence>
<dbReference type="PROSITE" id="PS51007">
    <property type="entry name" value="CYTC"/>
    <property type="match status" value="1"/>
</dbReference>
<dbReference type="InterPro" id="IPR009056">
    <property type="entry name" value="Cyt_c-like_dom"/>
</dbReference>
<dbReference type="STRING" id="1817760.A2151_05340"/>
<dbReference type="Pfam" id="PF13620">
    <property type="entry name" value="CarboxypepD_reg"/>
    <property type="match status" value="1"/>
</dbReference>
<evidence type="ECO:0000313" key="7">
    <source>
        <dbReference type="Proteomes" id="UP000178885"/>
    </source>
</evidence>
<dbReference type="GO" id="GO:0020037">
    <property type="term" value="F:heme binding"/>
    <property type="evidence" value="ECO:0007669"/>
    <property type="project" value="InterPro"/>
</dbReference>
<feature type="chain" id="PRO_5009526827" description="Cytochrome c domain-containing protein" evidence="4">
    <location>
        <begin position="20"/>
        <end position="543"/>
    </location>
</feature>
<evidence type="ECO:0000256" key="3">
    <source>
        <dbReference type="PROSITE-ProRule" id="PRU00433"/>
    </source>
</evidence>
<keyword evidence="2 3" id="KW-0408">Iron</keyword>
<dbReference type="Gene3D" id="1.10.1130.10">
    <property type="entry name" value="Flavocytochrome C3, Chain A"/>
    <property type="match status" value="1"/>
</dbReference>
<evidence type="ECO:0000256" key="2">
    <source>
        <dbReference type="ARBA" id="ARBA00023004"/>
    </source>
</evidence>
<accession>A0A1F6TSK7</accession>
<reference evidence="6 7" key="1">
    <citation type="journal article" date="2016" name="Nat. Commun.">
        <title>Thousands of microbial genomes shed light on interconnected biogeochemical processes in an aquifer system.</title>
        <authorList>
            <person name="Anantharaman K."/>
            <person name="Brown C.T."/>
            <person name="Hug L.A."/>
            <person name="Sharon I."/>
            <person name="Castelle C.J."/>
            <person name="Probst A.J."/>
            <person name="Thomas B.C."/>
            <person name="Singh A."/>
            <person name="Wilkins M.J."/>
            <person name="Karaoz U."/>
            <person name="Brodie E.L."/>
            <person name="Williams K.H."/>
            <person name="Hubbard S.S."/>
            <person name="Banfield J.F."/>
        </authorList>
    </citation>
    <scope>NUCLEOTIDE SEQUENCE [LARGE SCALE GENOMIC DNA]</scope>
</reference>